<accession>A0ABT1UHQ1</accession>
<proteinExistence type="predicted"/>
<evidence type="ECO:0000256" key="1">
    <source>
        <dbReference type="SAM" id="MobiDB-lite"/>
    </source>
</evidence>
<protein>
    <submittedName>
        <fullName evidence="3">Glycine zipper family protein</fullName>
    </submittedName>
</protein>
<feature type="domain" description="Glycine-zipper-containing OmpA-like membrane" evidence="2">
    <location>
        <begin position="79"/>
        <end position="114"/>
    </location>
</feature>
<dbReference type="RefSeq" id="WP_256610953.1">
    <property type="nucleotide sequence ID" value="NZ_JANIBM010000011.1"/>
</dbReference>
<gene>
    <name evidence="3" type="ORF">NP603_11125</name>
</gene>
<evidence type="ECO:0000313" key="3">
    <source>
        <dbReference type="EMBL" id="MCQ8181662.1"/>
    </source>
</evidence>
<feature type="compositionally biased region" description="Low complexity" evidence="1">
    <location>
        <begin position="65"/>
        <end position="77"/>
    </location>
</feature>
<dbReference type="EMBL" id="JANIBM010000011">
    <property type="protein sequence ID" value="MCQ8181662.1"/>
    <property type="molecule type" value="Genomic_DNA"/>
</dbReference>
<feature type="region of interest" description="Disordered" evidence="1">
    <location>
        <begin position="54"/>
        <end position="80"/>
    </location>
</feature>
<dbReference type="InterPro" id="IPR025693">
    <property type="entry name" value="Gly-zipper_OmpA-like_dom"/>
</dbReference>
<organism evidence="3 4">
    <name type="scientific">Methylomonas aurea</name>
    <dbReference type="NCBI Taxonomy" id="2952224"/>
    <lineage>
        <taxon>Bacteria</taxon>
        <taxon>Pseudomonadati</taxon>
        <taxon>Pseudomonadota</taxon>
        <taxon>Gammaproteobacteria</taxon>
        <taxon>Methylococcales</taxon>
        <taxon>Methylococcaceae</taxon>
        <taxon>Methylomonas</taxon>
    </lineage>
</organism>
<evidence type="ECO:0000313" key="4">
    <source>
        <dbReference type="Proteomes" id="UP001524569"/>
    </source>
</evidence>
<sequence>MNSVHIRRIHLFGALLVGSLQLAWAQSQLMIYPAKGQSPQQQQQDRYNCHTWSVQQSGFDPSSPPAQAAAPSLGGASRETLRGGARGAAAGAAIGAIAGDAGKGAAIGAIAGGMKRGLQAREEQRQAASAPPAGLDNYNRAMKSCLGAMGYTVN</sequence>
<dbReference type="Proteomes" id="UP001524569">
    <property type="component" value="Unassembled WGS sequence"/>
</dbReference>
<comment type="caution">
    <text evidence="3">The sequence shown here is derived from an EMBL/GenBank/DDBJ whole genome shotgun (WGS) entry which is preliminary data.</text>
</comment>
<evidence type="ECO:0000259" key="2">
    <source>
        <dbReference type="Pfam" id="PF13436"/>
    </source>
</evidence>
<keyword evidence="4" id="KW-1185">Reference proteome</keyword>
<reference evidence="3 4" key="1">
    <citation type="submission" date="2022-07" db="EMBL/GenBank/DDBJ databases">
        <title>Methylomonas rivi sp. nov., Methylomonas rosea sp. nov., Methylomonas aureus sp. nov. and Methylomonas subterranea sp. nov., four novel methanotrophs isolated from a freshwater creek and the deep terrestrial subsurface.</title>
        <authorList>
            <person name="Abin C."/>
            <person name="Sankaranarayanan K."/>
            <person name="Garner C."/>
            <person name="Sindelar R."/>
            <person name="Kotary K."/>
            <person name="Garner R."/>
            <person name="Barclay S."/>
            <person name="Lawson P."/>
            <person name="Krumholz L."/>
        </authorList>
    </citation>
    <scope>NUCLEOTIDE SEQUENCE [LARGE SCALE GENOMIC DNA]</scope>
    <source>
        <strain evidence="3 4">SURF-1</strain>
    </source>
</reference>
<dbReference type="Pfam" id="PF13436">
    <property type="entry name" value="Gly-zipper_OmpA"/>
    <property type="match status" value="1"/>
</dbReference>
<name>A0ABT1UHQ1_9GAMM</name>